<proteinExistence type="predicted"/>
<dbReference type="GO" id="GO:0004252">
    <property type="term" value="F:serine-type endopeptidase activity"/>
    <property type="evidence" value="ECO:0007669"/>
    <property type="project" value="InterPro"/>
</dbReference>
<accession>A0AAE1CB10</accession>
<dbReference type="InterPro" id="IPR036852">
    <property type="entry name" value="Peptidase_S8/S53_dom_sf"/>
</dbReference>
<evidence type="ECO:0000313" key="3">
    <source>
        <dbReference type="Proteomes" id="UP001270362"/>
    </source>
</evidence>
<gene>
    <name evidence="2" type="ORF">B0T22DRAFT_483052</name>
</gene>
<protein>
    <submittedName>
        <fullName evidence="2">Uncharacterized protein</fullName>
    </submittedName>
</protein>
<feature type="compositionally biased region" description="Acidic residues" evidence="1">
    <location>
        <begin position="1"/>
        <end position="11"/>
    </location>
</feature>
<feature type="region of interest" description="Disordered" evidence="1">
    <location>
        <begin position="1"/>
        <end position="26"/>
    </location>
</feature>
<evidence type="ECO:0000313" key="2">
    <source>
        <dbReference type="EMBL" id="KAK3686149.1"/>
    </source>
</evidence>
<reference evidence="2" key="2">
    <citation type="submission" date="2023-06" db="EMBL/GenBank/DDBJ databases">
        <authorList>
            <consortium name="Lawrence Berkeley National Laboratory"/>
            <person name="Haridas S."/>
            <person name="Hensen N."/>
            <person name="Bonometti L."/>
            <person name="Westerberg I."/>
            <person name="Brannstrom I.O."/>
            <person name="Guillou S."/>
            <person name="Cros-Aarteil S."/>
            <person name="Calhoun S."/>
            <person name="Kuo A."/>
            <person name="Mondo S."/>
            <person name="Pangilinan J."/>
            <person name="Riley R."/>
            <person name="Labutti K."/>
            <person name="Andreopoulos B."/>
            <person name="Lipzen A."/>
            <person name="Chen C."/>
            <person name="Yanf M."/>
            <person name="Daum C."/>
            <person name="Ng V."/>
            <person name="Clum A."/>
            <person name="Steindorff A."/>
            <person name="Ohm R."/>
            <person name="Martin F."/>
            <person name="Silar P."/>
            <person name="Natvig D."/>
            <person name="Lalanne C."/>
            <person name="Gautier V."/>
            <person name="Ament-Velasquez S.L."/>
            <person name="Kruys A."/>
            <person name="Hutchinson M.I."/>
            <person name="Powell A.J."/>
            <person name="Barry K."/>
            <person name="Miller A.N."/>
            <person name="Grigoriev I.V."/>
            <person name="Debuchy R."/>
            <person name="Gladieux P."/>
            <person name="Thoren M.H."/>
            <person name="Johannesson H."/>
        </authorList>
    </citation>
    <scope>NUCLEOTIDE SEQUENCE</scope>
    <source>
        <strain evidence="2">CBS 314.62</strain>
    </source>
</reference>
<comment type="caution">
    <text evidence="2">The sequence shown here is derived from an EMBL/GenBank/DDBJ whole genome shotgun (WGS) entry which is preliminary data.</text>
</comment>
<organism evidence="2 3">
    <name type="scientific">Podospora appendiculata</name>
    <dbReference type="NCBI Taxonomy" id="314037"/>
    <lineage>
        <taxon>Eukaryota</taxon>
        <taxon>Fungi</taxon>
        <taxon>Dikarya</taxon>
        <taxon>Ascomycota</taxon>
        <taxon>Pezizomycotina</taxon>
        <taxon>Sordariomycetes</taxon>
        <taxon>Sordariomycetidae</taxon>
        <taxon>Sordariales</taxon>
        <taxon>Podosporaceae</taxon>
        <taxon>Podospora</taxon>
    </lineage>
</organism>
<dbReference type="SUPFAM" id="SSF52743">
    <property type="entry name" value="Subtilisin-like"/>
    <property type="match status" value="1"/>
</dbReference>
<reference evidence="2" key="1">
    <citation type="journal article" date="2023" name="Mol. Phylogenet. Evol.">
        <title>Genome-scale phylogeny and comparative genomics of the fungal order Sordariales.</title>
        <authorList>
            <person name="Hensen N."/>
            <person name="Bonometti L."/>
            <person name="Westerberg I."/>
            <person name="Brannstrom I.O."/>
            <person name="Guillou S."/>
            <person name="Cros-Aarteil S."/>
            <person name="Calhoun S."/>
            <person name="Haridas S."/>
            <person name="Kuo A."/>
            <person name="Mondo S."/>
            <person name="Pangilinan J."/>
            <person name="Riley R."/>
            <person name="LaButti K."/>
            <person name="Andreopoulos B."/>
            <person name="Lipzen A."/>
            <person name="Chen C."/>
            <person name="Yan M."/>
            <person name="Daum C."/>
            <person name="Ng V."/>
            <person name="Clum A."/>
            <person name="Steindorff A."/>
            <person name="Ohm R.A."/>
            <person name="Martin F."/>
            <person name="Silar P."/>
            <person name="Natvig D.O."/>
            <person name="Lalanne C."/>
            <person name="Gautier V."/>
            <person name="Ament-Velasquez S.L."/>
            <person name="Kruys A."/>
            <person name="Hutchinson M.I."/>
            <person name="Powell A.J."/>
            <person name="Barry K."/>
            <person name="Miller A.N."/>
            <person name="Grigoriev I.V."/>
            <person name="Debuchy R."/>
            <person name="Gladieux P."/>
            <person name="Hiltunen Thoren M."/>
            <person name="Johannesson H."/>
        </authorList>
    </citation>
    <scope>NUCLEOTIDE SEQUENCE</scope>
    <source>
        <strain evidence="2">CBS 314.62</strain>
    </source>
</reference>
<sequence length="435" mass="48092">MSESYEYDEDPYYYSDDNSSDASDEPCCANHDCPNHRCTEDCEKDVCYMSPCDSKHEDDDDHDPHTTRPAILRSMLSGVDGAKYFLSKDAVVAPIVIMRPSGLLMSICKEGDTPSMAGIRGPWTPESAERMRDQVDSLMVHCVRSPGQGDDTVLPSGEILPRIARESHEVLSDLMHAGCIALRVQVYGVGLWYTDPVVAKCLDPSNPNIHLVGEGPPVSGAALWNLVKSFGSILNHEEIKDVEGVEPAKNLWWIKFCTGGDGWEMLKMFRIALDNDEDSRMRWMGFSGNVCVPFLTDAQAEFVKKLPSVELMILEDISHFELSRRPGTFEPIHIPDVDSPRRTHLSLISVPRNIDNLNPMGQYNCHPSKGKGVWVVTIESSHQLDRFTHLTEDGRKVEVGHGTQLALLAAGAQSGVAPHANLLLIEINAGDATEP</sequence>
<dbReference type="GO" id="GO:0006508">
    <property type="term" value="P:proteolysis"/>
    <property type="evidence" value="ECO:0007669"/>
    <property type="project" value="InterPro"/>
</dbReference>
<dbReference type="EMBL" id="JAULSO010000003">
    <property type="protein sequence ID" value="KAK3686149.1"/>
    <property type="molecule type" value="Genomic_DNA"/>
</dbReference>
<dbReference type="Proteomes" id="UP001270362">
    <property type="component" value="Unassembled WGS sequence"/>
</dbReference>
<evidence type="ECO:0000256" key="1">
    <source>
        <dbReference type="SAM" id="MobiDB-lite"/>
    </source>
</evidence>
<name>A0AAE1CB10_9PEZI</name>
<dbReference type="AlphaFoldDB" id="A0AAE1CB10"/>
<keyword evidence="3" id="KW-1185">Reference proteome</keyword>